<organism evidence="1 2">
    <name type="scientific">Acaulospora colombiana</name>
    <dbReference type="NCBI Taxonomy" id="27376"/>
    <lineage>
        <taxon>Eukaryota</taxon>
        <taxon>Fungi</taxon>
        <taxon>Fungi incertae sedis</taxon>
        <taxon>Mucoromycota</taxon>
        <taxon>Glomeromycotina</taxon>
        <taxon>Glomeromycetes</taxon>
        <taxon>Diversisporales</taxon>
        <taxon>Acaulosporaceae</taxon>
        <taxon>Acaulospora</taxon>
    </lineage>
</organism>
<evidence type="ECO:0000313" key="1">
    <source>
        <dbReference type="EMBL" id="CAG8770674.1"/>
    </source>
</evidence>
<sequence>ISENTDAITRILQIIEFHYVLLVALGNDRDEVNLGVQSAHEFNIDLLQGMTGGLKEIDAGVDAVIHNFLAVHPVLLLQVGIEAGFDIVENWLPAIFE</sequence>
<protein>
    <submittedName>
        <fullName evidence="1">14652_t:CDS:1</fullName>
    </submittedName>
</protein>
<accession>A0ACA9QZJ0</accession>
<dbReference type="Proteomes" id="UP000789525">
    <property type="component" value="Unassembled WGS sequence"/>
</dbReference>
<dbReference type="EMBL" id="CAJVPT010064682">
    <property type="protein sequence ID" value="CAG8770674.1"/>
    <property type="molecule type" value="Genomic_DNA"/>
</dbReference>
<name>A0ACA9QZJ0_9GLOM</name>
<gene>
    <name evidence="1" type="ORF">ACOLOM_LOCUS13765</name>
</gene>
<feature type="non-terminal residue" evidence="1">
    <location>
        <position position="1"/>
    </location>
</feature>
<evidence type="ECO:0000313" key="2">
    <source>
        <dbReference type="Proteomes" id="UP000789525"/>
    </source>
</evidence>
<comment type="caution">
    <text evidence="1">The sequence shown here is derived from an EMBL/GenBank/DDBJ whole genome shotgun (WGS) entry which is preliminary data.</text>
</comment>
<proteinExistence type="predicted"/>
<reference evidence="1" key="1">
    <citation type="submission" date="2021-06" db="EMBL/GenBank/DDBJ databases">
        <authorList>
            <person name="Kallberg Y."/>
            <person name="Tangrot J."/>
            <person name="Rosling A."/>
        </authorList>
    </citation>
    <scope>NUCLEOTIDE SEQUENCE</scope>
    <source>
        <strain evidence="1">CL356</strain>
    </source>
</reference>
<keyword evidence="2" id="KW-1185">Reference proteome</keyword>